<keyword evidence="1" id="KW-0472">Membrane</keyword>
<evidence type="ECO:0000313" key="3">
    <source>
        <dbReference type="Proteomes" id="UP000035491"/>
    </source>
</evidence>
<keyword evidence="3" id="KW-1185">Reference proteome</keyword>
<feature type="transmembrane region" description="Helical" evidence="1">
    <location>
        <begin position="6"/>
        <end position="25"/>
    </location>
</feature>
<name>A0ABR5DPW5_RICPA</name>
<keyword evidence="1" id="KW-0812">Transmembrane</keyword>
<keyword evidence="1" id="KW-1133">Transmembrane helix</keyword>
<comment type="caution">
    <text evidence="2">The sequence shown here is derived from an EMBL/GenBank/DDBJ whole genome shotgun (WGS) entry which is preliminary data.</text>
</comment>
<dbReference type="EMBL" id="LAOO01000001">
    <property type="protein sequence ID" value="KJW00782.1"/>
    <property type="molecule type" value="Genomic_DNA"/>
</dbReference>
<dbReference type="Proteomes" id="UP000035491">
    <property type="component" value="Unassembled WGS sequence"/>
</dbReference>
<accession>A0ABR5DPW5</accession>
<proteinExistence type="predicted"/>
<sequence>MSIVIARAFITSLLVYHFGFLEWRFRNTKLEDIAKQT</sequence>
<reference evidence="2 3" key="1">
    <citation type="submission" date="2015-02" db="EMBL/GenBank/DDBJ databases">
        <title>Genome Sequencing of Rickettsiales.</title>
        <authorList>
            <person name="Daugherty S.C."/>
            <person name="Su Q."/>
            <person name="Abolude K."/>
            <person name="Beier-Sexton M."/>
            <person name="Carlyon J.A."/>
            <person name="Carter R."/>
            <person name="Day N.P."/>
            <person name="Dumler S.J."/>
            <person name="Dyachenko V."/>
            <person name="Godinez A."/>
            <person name="Kurtti T.J."/>
            <person name="Lichay M."/>
            <person name="Mullins K.E."/>
            <person name="Ott S."/>
            <person name="Pappas-Brown V."/>
            <person name="Paris D.H."/>
            <person name="Patel P."/>
            <person name="Richards A.L."/>
            <person name="Sadzewicz L."/>
            <person name="Sears K."/>
            <person name="Seidman D."/>
            <person name="Sengamalay N."/>
            <person name="Stenos J."/>
            <person name="Tallon L.J."/>
            <person name="Vincent G."/>
            <person name="Fraser C.M."/>
            <person name="Munderloh U."/>
            <person name="Dunning-Hotopp J.C."/>
        </authorList>
    </citation>
    <scope>NUCLEOTIDE SEQUENCE [LARGE SCALE GENOMIC DNA]</scope>
    <source>
        <strain evidence="2 3">Tate's Hell</strain>
    </source>
</reference>
<gene>
    <name evidence="2" type="ORF">RPATATE_0506</name>
</gene>
<protein>
    <submittedName>
        <fullName evidence="2">Membrane protein</fullName>
    </submittedName>
</protein>
<evidence type="ECO:0000313" key="2">
    <source>
        <dbReference type="EMBL" id="KJW00782.1"/>
    </source>
</evidence>
<organism evidence="2 3">
    <name type="scientific">Rickettsia parkeri str. Tate's Hell</name>
    <dbReference type="NCBI Taxonomy" id="1359189"/>
    <lineage>
        <taxon>Bacteria</taxon>
        <taxon>Pseudomonadati</taxon>
        <taxon>Pseudomonadota</taxon>
        <taxon>Alphaproteobacteria</taxon>
        <taxon>Rickettsiales</taxon>
        <taxon>Rickettsiaceae</taxon>
        <taxon>Rickettsieae</taxon>
        <taxon>Rickettsia</taxon>
        <taxon>spotted fever group</taxon>
    </lineage>
</organism>
<evidence type="ECO:0000256" key="1">
    <source>
        <dbReference type="SAM" id="Phobius"/>
    </source>
</evidence>